<reference evidence="1 2" key="2">
    <citation type="submission" date="2018-11" db="EMBL/GenBank/DDBJ databases">
        <authorList>
            <consortium name="Pathogen Informatics"/>
        </authorList>
    </citation>
    <scope>NUCLEOTIDE SEQUENCE [LARGE SCALE GENOMIC DNA]</scope>
    <source>
        <strain evidence="1 2">Egypt</strain>
    </source>
</reference>
<sequence>MSGTIARCCCGLSLNEHAPDVKLEALARLGASGFRALVAGGPSMTTHRIPTATERWQVKTHTREVPTNAYGTVEFQGGPHPTRARVS</sequence>
<evidence type="ECO:0000313" key="3">
    <source>
        <dbReference type="WBParaSite" id="ECPE_0001053801-mRNA-1"/>
    </source>
</evidence>
<evidence type="ECO:0000313" key="1">
    <source>
        <dbReference type="EMBL" id="VDP87163.1"/>
    </source>
</evidence>
<reference evidence="3" key="1">
    <citation type="submission" date="2016-06" db="UniProtKB">
        <authorList>
            <consortium name="WormBaseParasite"/>
        </authorList>
    </citation>
    <scope>IDENTIFICATION</scope>
</reference>
<dbReference type="Proteomes" id="UP000272942">
    <property type="component" value="Unassembled WGS sequence"/>
</dbReference>
<dbReference type="EMBL" id="UZAN01049186">
    <property type="protein sequence ID" value="VDP87163.1"/>
    <property type="molecule type" value="Genomic_DNA"/>
</dbReference>
<proteinExistence type="predicted"/>
<accession>A0A183AU71</accession>
<gene>
    <name evidence="1" type="ORF">ECPE_LOCUS10506</name>
</gene>
<organism evidence="3">
    <name type="scientific">Echinostoma caproni</name>
    <dbReference type="NCBI Taxonomy" id="27848"/>
    <lineage>
        <taxon>Eukaryota</taxon>
        <taxon>Metazoa</taxon>
        <taxon>Spiralia</taxon>
        <taxon>Lophotrochozoa</taxon>
        <taxon>Platyhelminthes</taxon>
        <taxon>Trematoda</taxon>
        <taxon>Digenea</taxon>
        <taxon>Plagiorchiida</taxon>
        <taxon>Echinostomata</taxon>
        <taxon>Echinostomatoidea</taxon>
        <taxon>Echinostomatidae</taxon>
        <taxon>Echinostoma</taxon>
    </lineage>
</organism>
<protein>
    <submittedName>
        <fullName evidence="3">DHO_dh domain-containing protein</fullName>
    </submittedName>
</protein>
<dbReference type="WBParaSite" id="ECPE_0001053801-mRNA-1">
    <property type="protein sequence ID" value="ECPE_0001053801-mRNA-1"/>
    <property type="gene ID" value="ECPE_0001053801"/>
</dbReference>
<dbReference type="OrthoDB" id="301415at2759"/>
<evidence type="ECO:0000313" key="2">
    <source>
        <dbReference type="Proteomes" id="UP000272942"/>
    </source>
</evidence>
<dbReference type="AlphaFoldDB" id="A0A183AU71"/>
<name>A0A183AU71_9TREM</name>
<keyword evidence="2" id="KW-1185">Reference proteome</keyword>